<dbReference type="Proteomes" id="UP000315400">
    <property type="component" value="Unassembled WGS sequence"/>
</dbReference>
<dbReference type="Pfam" id="PF05635">
    <property type="entry name" value="23S_rRNA_IVP"/>
    <property type="match status" value="1"/>
</dbReference>
<dbReference type="PANTHER" id="PTHR38471">
    <property type="entry name" value="FOUR HELIX BUNDLE PROTEIN"/>
    <property type="match status" value="1"/>
</dbReference>
<sequence>MRFEQLDVWKRAARLLANLYRALANSREYAFKDQITRSARSIASNIAEGYKRKGAKDRAKLLNYAKGSCGELRSQLYISIEAGFIPKEQGAEWIRETKELSKMLHGLTKTLGKPDNP</sequence>
<dbReference type="Gene3D" id="1.20.1440.60">
    <property type="entry name" value="23S rRNA-intervening sequence"/>
    <property type="match status" value="1"/>
</dbReference>
<name>A0A540VP89_9GAMM</name>
<dbReference type="NCBIfam" id="TIGR02436">
    <property type="entry name" value="four helix bundle protein"/>
    <property type="match status" value="1"/>
</dbReference>
<dbReference type="InterPro" id="IPR036583">
    <property type="entry name" value="23S_rRNA_IVS_sf"/>
</dbReference>
<proteinExistence type="predicted"/>
<dbReference type="CDD" id="cd16377">
    <property type="entry name" value="23S_rRNA_IVP_like"/>
    <property type="match status" value="1"/>
</dbReference>
<comment type="caution">
    <text evidence="1">The sequence shown here is derived from an EMBL/GenBank/DDBJ whole genome shotgun (WGS) entry which is preliminary data.</text>
</comment>
<evidence type="ECO:0000313" key="2">
    <source>
        <dbReference type="Proteomes" id="UP000315400"/>
    </source>
</evidence>
<evidence type="ECO:0000313" key="1">
    <source>
        <dbReference type="EMBL" id="TQE98552.1"/>
    </source>
</evidence>
<reference evidence="1 2" key="1">
    <citation type="submission" date="2019-06" db="EMBL/GenBank/DDBJ databases">
        <title>Metagenome assembled Genome of Spiribacter salinus SL48-SHIP from the microbial mat of Salt Lake 48 (Novosibirsk region, Russia).</title>
        <authorList>
            <person name="Shipova A."/>
            <person name="Rozanov A.S."/>
            <person name="Bryanskaya A.V."/>
            <person name="Peltek S.E."/>
        </authorList>
    </citation>
    <scope>NUCLEOTIDE SEQUENCE [LARGE SCALE GENOMIC DNA]</scope>
    <source>
        <strain evidence="1">SL48-SHIP-2</strain>
    </source>
</reference>
<dbReference type="AlphaFoldDB" id="A0A540VP89"/>
<gene>
    <name evidence="1" type="ORF">FKY71_13265</name>
</gene>
<dbReference type="PANTHER" id="PTHR38471:SF2">
    <property type="entry name" value="FOUR HELIX BUNDLE PROTEIN"/>
    <property type="match status" value="1"/>
</dbReference>
<dbReference type="EMBL" id="VIFK01000176">
    <property type="protein sequence ID" value="TQE98552.1"/>
    <property type="molecule type" value="Genomic_DNA"/>
</dbReference>
<dbReference type="InterPro" id="IPR012657">
    <property type="entry name" value="23S_rRNA-intervening_sequence"/>
</dbReference>
<dbReference type="NCBIfam" id="NF008912">
    <property type="entry name" value="PRK12275.1-6"/>
    <property type="match status" value="1"/>
</dbReference>
<organism evidence="1 2">
    <name type="scientific">Spiribacter salinus</name>
    <dbReference type="NCBI Taxonomy" id="1335746"/>
    <lineage>
        <taxon>Bacteria</taxon>
        <taxon>Pseudomonadati</taxon>
        <taxon>Pseudomonadota</taxon>
        <taxon>Gammaproteobacteria</taxon>
        <taxon>Chromatiales</taxon>
        <taxon>Ectothiorhodospiraceae</taxon>
        <taxon>Spiribacter</taxon>
    </lineage>
</organism>
<accession>A0A540VP89</accession>
<dbReference type="SUPFAM" id="SSF158446">
    <property type="entry name" value="IVS-encoded protein-like"/>
    <property type="match status" value="1"/>
</dbReference>
<protein>
    <submittedName>
        <fullName evidence="1">Four helix bundle protein</fullName>
    </submittedName>
</protein>